<accession>A0ACC2T1Z6</accession>
<reference evidence="1" key="1">
    <citation type="submission" date="2022-04" db="EMBL/GenBank/DDBJ databases">
        <title>Genome of the entomopathogenic fungus Entomophthora muscae.</title>
        <authorList>
            <person name="Elya C."/>
            <person name="Lovett B.R."/>
            <person name="Lee E."/>
            <person name="Macias A.M."/>
            <person name="Hajek A.E."/>
            <person name="De Bivort B.L."/>
            <person name="Kasson M.T."/>
            <person name="De Fine Licht H.H."/>
            <person name="Stajich J.E."/>
        </authorList>
    </citation>
    <scope>NUCLEOTIDE SEQUENCE</scope>
    <source>
        <strain evidence="1">Berkeley</strain>
    </source>
</reference>
<sequence length="127" mass="13705">MWVPYPKIPTSQFSSPTSGLPGPQVEMVEIPGHPEDLEVSHPNLVGSGIAEKDALNNCTRPHPALSAGGGVEGCFTALMAQWPGEWIYPQHLGVVFNPYSAVAWVREGAWKTSMGDWEDGVYGDGQQ</sequence>
<keyword evidence="2" id="KW-1185">Reference proteome</keyword>
<organism evidence="1 2">
    <name type="scientific">Entomophthora muscae</name>
    <dbReference type="NCBI Taxonomy" id="34485"/>
    <lineage>
        <taxon>Eukaryota</taxon>
        <taxon>Fungi</taxon>
        <taxon>Fungi incertae sedis</taxon>
        <taxon>Zoopagomycota</taxon>
        <taxon>Entomophthoromycotina</taxon>
        <taxon>Entomophthoromycetes</taxon>
        <taxon>Entomophthorales</taxon>
        <taxon>Entomophthoraceae</taxon>
        <taxon>Entomophthora</taxon>
    </lineage>
</organism>
<dbReference type="Proteomes" id="UP001165960">
    <property type="component" value="Unassembled WGS sequence"/>
</dbReference>
<evidence type="ECO:0000313" key="1">
    <source>
        <dbReference type="EMBL" id="KAJ9068605.1"/>
    </source>
</evidence>
<dbReference type="EMBL" id="QTSX02003711">
    <property type="protein sequence ID" value="KAJ9068605.1"/>
    <property type="molecule type" value="Genomic_DNA"/>
</dbReference>
<evidence type="ECO:0000313" key="2">
    <source>
        <dbReference type="Proteomes" id="UP001165960"/>
    </source>
</evidence>
<gene>
    <name evidence="1" type="ORF">DSO57_1026945</name>
</gene>
<name>A0ACC2T1Z6_9FUNG</name>
<proteinExistence type="predicted"/>
<protein>
    <submittedName>
        <fullName evidence="1">Uncharacterized protein</fullName>
    </submittedName>
</protein>
<comment type="caution">
    <text evidence="1">The sequence shown here is derived from an EMBL/GenBank/DDBJ whole genome shotgun (WGS) entry which is preliminary data.</text>
</comment>